<gene>
    <name evidence="1" type="ORF">DERP_005121</name>
</gene>
<organism evidence="1 2">
    <name type="scientific">Dermatophagoides pteronyssinus</name>
    <name type="common">European house dust mite</name>
    <dbReference type="NCBI Taxonomy" id="6956"/>
    <lineage>
        <taxon>Eukaryota</taxon>
        <taxon>Metazoa</taxon>
        <taxon>Ecdysozoa</taxon>
        <taxon>Arthropoda</taxon>
        <taxon>Chelicerata</taxon>
        <taxon>Arachnida</taxon>
        <taxon>Acari</taxon>
        <taxon>Acariformes</taxon>
        <taxon>Sarcoptiformes</taxon>
        <taxon>Astigmata</taxon>
        <taxon>Psoroptidia</taxon>
        <taxon>Analgoidea</taxon>
        <taxon>Pyroglyphidae</taxon>
        <taxon>Dermatophagoidinae</taxon>
        <taxon>Dermatophagoides</taxon>
    </lineage>
</organism>
<reference evidence="1 2" key="1">
    <citation type="journal article" date="2018" name="J. Allergy Clin. Immunol.">
        <title>High-quality assembly of Dermatophagoides pteronyssinus genome and transcriptome reveals a wide range of novel allergens.</title>
        <authorList>
            <person name="Liu X.Y."/>
            <person name="Yang K.Y."/>
            <person name="Wang M.Q."/>
            <person name="Kwok J.S."/>
            <person name="Zeng X."/>
            <person name="Yang Z."/>
            <person name="Xiao X.J."/>
            <person name="Lau C.P."/>
            <person name="Li Y."/>
            <person name="Huang Z.M."/>
            <person name="Ba J.G."/>
            <person name="Yim A.K."/>
            <person name="Ouyang C.Y."/>
            <person name="Ngai S.M."/>
            <person name="Chan T.F."/>
            <person name="Leung E.L."/>
            <person name="Liu L."/>
            <person name="Liu Z.G."/>
            <person name="Tsui S.K."/>
        </authorList>
    </citation>
    <scope>NUCLEOTIDE SEQUENCE [LARGE SCALE GENOMIC DNA]</scope>
    <source>
        <strain evidence="1">Derp</strain>
    </source>
</reference>
<proteinExistence type="predicted"/>
<accession>A0ABQ8JTM6</accession>
<dbReference type="EMBL" id="NJHN03000017">
    <property type="protein sequence ID" value="KAH9425902.1"/>
    <property type="molecule type" value="Genomic_DNA"/>
</dbReference>
<evidence type="ECO:0000313" key="1">
    <source>
        <dbReference type="EMBL" id="KAH9425902.1"/>
    </source>
</evidence>
<dbReference type="Proteomes" id="UP000887458">
    <property type="component" value="Unassembled WGS sequence"/>
</dbReference>
<reference evidence="1 2" key="2">
    <citation type="journal article" date="2022" name="Mol. Biol. Evol.">
        <title>Comparative Genomics Reveals Insights into the Divergent Evolution of Astigmatic Mites and Household Pest Adaptations.</title>
        <authorList>
            <person name="Xiong Q."/>
            <person name="Wan A.T."/>
            <person name="Liu X."/>
            <person name="Fung C.S."/>
            <person name="Xiao X."/>
            <person name="Malainual N."/>
            <person name="Hou J."/>
            <person name="Wang L."/>
            <person name="Wang M."/>
            <person name="Yang K.Y."/>
            <person name="Cui Y."/>
            <person name="Leung E.L."/>
            <person name="Nong W."/>
            <person name="Shin S.K."/>
            <person name="Au S.W."/>
            <person name="Jeong K.Y."/>
            <person name="Chew F.T."/>
            <person name="Hui J.H."/>
            <person name="Leung T.F."/>
            <person name="Tungtrongchitr A."/>
            <person name="Zhong N."/>
            <person name="Liu Z."/>
            <person name="Tsui S.K."/>
        </authorList>
    </citation>
    <scope>NUCLEOTIDE SEQUENCE [LARGE SCALE GENOMIC DNA]</scope>
    <source>
        <strain evidence="1">Derp</strain>
    </source>
</reference>
<keyword evidence="2" id="KW-1185">Reference proteome</keyword>
<evidence type="ECO:0000313" key="2">
    <source>
        <dbReference type="Proteomes" id="UP000887458"/>
    </source>
</evidence>
<sequence>MVEPRLLLSNNGNDINHFIQDFHDAYYSNSAIFDDLMKRYSIFERTNRAMNHFNNNNLDEIIAYQQQQQQQQQNEQQKDLEFSANDITAINRAFFRFNIDNNHQHMPIIR</sequence>
<comment type="caution">
    <text evidence="1">The sequence shown here is derived from an EMBL/GenBank/DDBJ whole genome shotgun (WGS) entry which is preliminary data.</text>
</comment>
<name>A0ABQ8JTM6_DERPT</name>
<protein>
    <submittedName>
        <fullName evidence="1">Uncharacterized protein</fullName>
    </submittedName>
</protein>